<dbReference type="InterPro" id="IPR001179">
    <property type="entry name" value="PPIase_FKBP_dom"/>
</dbReference>
<dbReference type="Pfam" id="PF00254">
    <property type="entry name" value="FKBP_C"/>
    <property type="match status" value="1"/>
</dbReference>
<gene>
    <name evidence="3" type="ORF">IV203_003436</name>
</gene>
<dbReference type="EMBL" id="JAGRRH010000016">
    <property type="protein sequence ID" value="KAG7354080.1"/>
    <property type="molecule type" value="Genomic_DNA"/>
</dbReference>
<proteinExistence type="predicted"/>
<comment type="caution">
    <text evidence="3">The sequence shown here is derived from an EMBL/GenBank/DDBJ whole genome shotgun (WGS) entry which is preliminary data.</text>
</comment>
<organism evidence="3 4">
    <name type="scientific">Nitzschia inconspicua</name>
    <dbReference type="NCBI Taxonomy" id="303405"/>
    <lineage>
        <taxon>Eukaryota</taxon>
        <taxon>Sar</taxon>
        <taxon>Stramenopiles</taxon>
        <taxon>Ochrophyta</taxon>
        <taxon>Bacillariophyta</taxon>
        <taxon>Bacillariophyceae</taxon>
        <taxon>Bacillariophycidae</taxon>
        <taxon>Bacillariales</taxon>
        <taxon>Bacillariaceae</taxon>
        <taxon>Nitzschia</taxon>
    </lineage>
</organism>
<accession>A0A9K3L1T6</accession>
<keyword evidence="4" id="KW-1185">Reference proteome</keyword>
<dbReference type="Proteomes" id="UP000693970">
    <property type="component" value="Unassembled WGS sequence"/>
</dbReference>
<evidence type="ECO:0000256" key="1">
    <source>
        <dbReference type="PROSITE-ProRule" id="PRU00277"/>
    </source>
</evidence>
<evidence type="ECO:0000259" key="2">
    <source>
        <dbReference type="PROSITE" id="PS50059"/>
    </source>
</evidence>
<reference evidence="3" key="2">
    <citation type="submission" date="2021-04" db="EMBL/GenBank/DDBJ databases">
        <authorList>
            <person name="Podell S."/>
        </authorList>
    </citation>
    <scope>NUCLEOTIDE SEQUENCE</scope>
    <source>
        <strain evidence="3">Hildebrandi</strain>
    </source>
</reference>
<dbReference type="PROSITE" id="PS50059">
    <property type="entry name" value="FKBP_PPIASE"/>
    <property type="match status" value="1"/>
</dbReference>
<dbReference type="EC" id="5.2.1.8" evidence="1"/>
<dbReference type="GO" id="GO:0003755">
    <property type="term" value="F:peptidyl-prolyl cis-trans isomerase activity"/>
    <property type="evidence" value="ECO:0007669"/>
    <property type="project" value="UniProtKB-KW"/>
</dbReference>
<reference evidence="3" key="1">
    <citation type="journal article" date="2021" name="Sci. Rep.">
        <title>Diploid genomic architecture of Nitzschia inconspicua, an elite biomass production diatom.</title>
        <authorList>
            <person name="Oliver A."/>
            <person name="Podell S."/>
            <person name="Pinowska A."/>
            <person name="Traller J.C."/>
            <person name="Smith S.R."/>
            <person name="McClure R."/>
            <person name="Beliaev A."/>
            <person name="Bohutskyi P."/>
            <person name="Hill E.A."/>
            <person name="Rabines A."/>
            <person name="Zheng H."/>
            <person name="Allen L.Z."/>
            <person name="Kuo A."/>
            <person name="Grigoriev I.V."/>
            <person name="Allen A.E."/>
            <person name="Hazlebeck D."/>
            <person name="Allen E.E."/>
        </authorList>
    </citation>
    <scope>NUCLEOTIDE SEQUENCE</scope>
    <source>
        <strain evidence="3">Hildebrandi</strain>
    </source>
</reference>
<evidence type="ECO:0000313" key="4">
    <source>
        <dbReference type="Proteomes" id="UP000693970"/>
    </source>
</evidence>
<feature type="domain" description="PPIase FKBP-type" evidence="2">
    <location>
        <begin position="133"/>
        <end position="268"/>
    </location>
</feature>
<evidence type="ECO:0000313" key="3">
    <source>
        <dbReference type="EMBL" id="KAG7354080.1"/>
    </source>
</evidence>
<dbReference type="OrthoDB" id="1902587at2759"/>
<sequence length="270" mass="29744">MTYKICVAVTFLSIASYVVGVTCWSLASTNYSNARHHASELKLELERRHFLRFGSIVGIISYGGITGSSPALAVASPTSKSTLKKCTDIESCREIGDQKVKQDLEERPITRLDSGVRFKRLKPGVGDGTVKSGDTVDIIFSISRANGAYMYSKGFGFEKVQEFGVESARLQSDEGLDSYRVQLGKDSGSRDVPSGIEQALIGMKKGERRRIELPPNVGFETSDWRPEPTTRRGKAQIVDYKTILNGRGSNQPPFLAPTIWDVEVLSIRSK</sequence>
<keyword evidence="1 3" id="KW-0413">Isomerase</keyword>
<comment type="catalytic activity">
    <reaction evidence="1">
        <text>[protein]-peptidylproline (omega=180) = [protein]-peptidylproline (omega=0)</text>
        <dbReference type="Rhea" id="RHEA:16237"/>
        <dbReference type="Rhea" id="RHEA-COMP:10747"/>
        <dbReference type="Rhea" id="RHEA-COMP:10748"/>
        <dbReference type="ChEBI" id="CHEBI:83833"/>
        <dbReference type="ChEBI" id="CHEBI:83834"/>
        <dbReference type="EC" id="5.2.1.8"/>
    </reaction>
</comment>
<protein>
    <recommendedName>
        <fullName evidence="1">peptidylprolyl isomerase</fullName>
        <ecNumber evidence="1">5.2.1.8</ecNumber>
    </recommendedName>
</protein>
<keyword evidence="1" id="KW-0697">Rotamase</keyword>
<dbReference type="AlphaFoldDB" id="A0A9K3L1T6"/>
<name>A0A9K3L1T6_9STRA</name>